<keyword evidence="1" id="KW-0479">Metal-binding</keyword>
<feature type="compositionally biased region" description="Pro residues" evidence="5">
    <location>
        <begin position="50"/>
        <end position="73"/>
    </location>
</feature>
<proteinExistence type="predicted"/>
<dbReference type="AlphaFoldDB" id="A0A5H2Y1T5"/>
<feature type="compositionally biased region" description="Basic and acidic residues" evidence="5">
    <location>
        <begin position="472"/>
        <end position="482"/>
    </location>
</feature>
<evidence type="ECO:0000256" key="4">
    <source>
        <dbReference type="PROSITE-ProRule" id="PRU00322"/>
    </source>
</evidence>
<evidence type="ECO:0000256" key="3">
    <source>
        <dbReference type="ARBA" id="ARBA00022833"/>
    </source>
</evidence>
<feature type="domain" description="RanBP2-type" evidence="6">
    <location>
        <begin position="346"/>
        <end position="375"/>
    </location>
</feature>
<keyword evidence="3" id="KW-0862">Zinc</keyword>
<dbReference type="PROSITE" id="PS01358">
    <property type="entry name" value="ZF_RANBP2_1"/>
    <property type="match status" value="2"/>
</dbReference>
<feature type="compositionally biased region" description="Low complexity" evidence="5">
    <location>
        <begin position="144"/>
        <end position="154"/>
    </location>
</feature>
<feature type="domain" description="RanBP2-type" evidence="6">
    <location>
        <begin position="313"/>
        <end position="342"/>
    </location>
</feature>
<evidence type="ECO:0000256" key="1">
    <source>
        <dbReference type="ARBA" id="ARBA00022723"/>
    </source>
</evidence>
<dbReference type="GO" id="GO:0003729">
    <property type="term" value="F:mRNA binding"/>
    <property type="evidence" value="ECO:0007669"/>
    <property type="project" value="TreeGrafter"/>
</dbReference>
<sequence length="578" mass="63453">MDAEIPAPVSLQAEIPAPVSLQGLSTPLNCQVPCSSTSKWVAPATGSSPSSPPPPPPLTLSPPPFPISPPTPLSPLQTPLFPSSSLSFLSHSHSLSSHSSSSSFPLPLNSSRHFIPTPTPPFPLPTLLLPSPPLSRPCTPGPSGPTSSTQSLPPAEFTEAARDLPEDFMRAASVFLAFARARAGLLRLLSRRDLEVVVENGTPFLFRNGDDSARRMRLFLSQGDTHALDIDKAQTVDLMRFLLSYASNPLFSSEKNNIYNSEILESSVRTLLGEMSKLCYGAPESNCIGPVQGHSLDNYGEPIRPFGKTIEMKRGDWICQRCNFMNFARNMKCLECEEGRPKRQLTGGEWECPQCDFFNYGRNMACLRCDCKRPGEVSLRSSKTSLSIGYDNVGDKNKADIDSRLAANEEKAQRWFSKISQLDSSSDMNSVVSDEDFPEIMPLRKGVNRFVVSTRKTPLERRLANAQYQKNLDNDSNREGKDLQTGSGNKSLGTTANRTLNEILGRASISESNGTSTNPGQNVGTDSPLLSLAQLAQSMDTLEGAIPDMPNLCHYLQIHFLSLRLEYGREWEFPEKQK</sequence>
<feature type="region of interest" description="Disordered" evidence="5">
    <location>
        <begin position="125"/>
        <end position="154"/>
    </location>
</feature>
<dbReference type="PROSITE" id="PS50199">
    <property type="entry name" value="ZF_RANBP2_2"/>
    <property type="match status" value="2"/>
</dbReference>
<dbReference type="EMBL" id="AP020398">
    <property type="protein sequence ID" value="BBN67380.1"/>
    <property type="molecule type" value="Genomic_DNA"/>
</dbReference>
<organism evidence="7">
    <name type="scientific">Prunus dulcis</name>
    <name type="common">Almond</name>
    <name type="synonym">Amygdalus dulcis</name>
    <dbReference type="NCBI Taxonomy" id="3755"/>
    <lineage>
        <taxon>Eukaryota</taxon>
        <taxon>Viridiplantae</taxon>
        <taxon>Streptophyta</taxon>
        <taxon>Embryophyta</taxon>
        <taxon>Tracheophyta</taxon>
        <taxon>Spermatophyta</taxon>
        <taxon>Magnoliopsida</taxon>
        <taxon>eudicotyledons</taxon>
        <taxon>Gunneridae</taxon>
        <taxon>Pentapetalae</taxon>
        <taxon>rosids</taxon>
        <taxon>fabids</taxon>
        <taxon>Rosales</taxon>
        <taxon>Rosaceae</taxon>
        <taxon>Amygdaloideae</taxon>
        <taxon>Amygdaleae</taxon>
        <taxon>Prunus</taxon>
    </lineage>
</organism>
<protein>
    <submittedName>
        <fullName evidence="7">Zinc finger Ran-binding family protein</fullName>
    </submittedName>
</protein>
<feature type="region of interest" description="Disordered" evidence="5">
    <location>
        <begin position="466"/>
        <end position="495"/>
    </location>
</feature>
<dbReference type="GO" id="GO:0008270">
    <property type="term" value="F:zinc ion binding"/>
    <property type="evidence" value="ECO:0007669"/>
    <property type="project" value="UniProtKB-KW"/>
</dbReference>
<name>A0A5H2Y1T5_PRUDU</name>
<dbReference type="SUPFAM" id="SSF90209">
    <property type="entry name" value="Ran binding protein zinc finger-like"/>
    <property type="match status" value="1"/>
</dbReference>
<keyword evidence="2 4" id="KW-0863">Zinc-finger</keyword>
<dbReference type="InterPro" id="IPR036443">
    <property type="entry name" value="Znf_RanBP2_sf"/>
</dbReference>
<evidence type="ECO:0000256" key="2">
    <source>
        <dbReference type="ARBA" id="ARBA00022771"/>
    </source>
</evidence>
<dbReference type="GO" id="GO:0005737">
    <property type="term" value="C:cytoplasm"/>
    <property type="evidence" value="ECO:0007669"/>
    <property type="project" value="TreeGrafter"/>
</dbReference>
<reference evidence="7" key="1">
    <citation type="journal article" date="2019" name="Science">
        <title>Mutation of a bHLH transcription factor allowed almond domestication.</title>
        <authorList>
            <person name="Sanchez-Perez R."/>
            <person name="Pavan S."/>
            <person name="Mazzeo R."/>
            <person name="Moldovan C."/>
            <person name="Aiese Cigliano R."/>
            <person name="Del Cueto J."/>
            <person name="Ricciardi F."/>
            <person name="Lotti C."/>
            <person name="Ricciardi L."/>
            <person name="Dicenta F."/>
            <person name="Lopez-Marques R.L."/>
            <person name="Lindberg Moller B."/>
        </authorList>
    </citation>
    <scope>NUCLEOTIDE SEQUENCE</scope>
</reference>
<evidence type="ECO:0000256" key="5">
    <source>
        <dbReference type="SAM" id="MobiDB-lite"/>
    </source>
</evidence>
<feature type="compositionally biased region" description="Polar residues" evidence="5">
    <location>
        <begin position="484"/>
        <end position="495"/>
    </location>
</feature>
<feature type="compositionally biased region" description="Pro residues" evidence="5">
    <location>
        <begin position="125"/>
        <end position="143"/>
    </location>
</feature>
<accession>A0A5H2Y1T5</accession>
<gene>
    <name evidence="7" type="ORF">Prudu_61S000400</name>
</gene>
<dbReference type="Gene3D" id="4.10.1060.10">
    <property type="entry name" value="Zinc finger, RanBP2-type"/>
    <property type="match status" value="2"/>
</dbReference>
<dbReference type="PANTHER" id="PTHR23111:SF30">
    <property type="entry name" value="ZINC FINGER PROTEIN VAR3, CHLOROPLASTIC"/>
    <property type="match status" value="1"/>
</dbReference>
<evidence type="ECO:0000259" key="6">
    <source>
        <dbReference type="PROSITE" id="PS50199"/>
    </source>
</evidence>
<dbReference type="SMART" id="SM00547">
    <property type="entry name" value="ZnF_RBZ"/>
    <property type="match status" value="2"/>
</dbReference>
<dbReference type="PANTHER" id="PTHR23111">
    <property type="entry name" value="ZINC FINGER PROTEIN"/>
    <property type="match status" value="1"/>
</dbReference>
<feature type="region of interest" description="Disordered" evidence="5">
    <location>
        <begin position="36"/>
        <end position="76"/>
    </location>
</feature>
<dbReference type="Pfam" id="PF00641">
    <property type="entry name" value="Zn_ribbon_RanBP"/>
    <property type="match status" value="2"/>
</dbReference>
<evidence type="ECO:0000313" key="7">
    <source>
        <dbReference type="EMBL" id="BBN67380.1"/>
    </source>
</evidence>
<dbReference type="InterPro" id="IPR001876">
    <property type="entry name" value="Znf_RanBP2"/>
</dbReference>